<keyword evidence="3" id="KW-1185">Reference proteome</keyword>
<dbReference type="OrthoDB" id="595476at2"/>
<accession>A0A4Q5LH95</accession>
<name>A0A4Q5LH95_9SPHI</name>
<organism evidence="2 3">
    <name type="scientific">Mucilaginibacter terrigena</name>
    <dbReference type="NCBI Taxonomy" id="2492395"/>
    <lineage>
        <taxon>Bacteria</taxon>
        <taxon>Pseudomonadati</taxon>
        <taxon>Bacteroidota</taxon>
        <taxon>Sphingobacteriia</taxon>
        <taxon>Sphingobacteriales</taxon>
        <taxon>Sphingobacteriaceae</taxon>
        <taxon>Mucilaginibacter</taxon>
    </lineage>
</organism>
<dbReference type="Proteomes" id="UP000293331">
    <property type="component" value="Unassembled WGS sequence"/>
</dbReference>
<proteinExistence type="predicted"/>
<evidence type="ECO:0000313" key="3">
    <source>
        <dbReference type="Proteomes" id="UP000293331"/>
    </source>
</evidence>
<reference evidence="2 3" key="1">
    <citation type="submission" date="2019-02" db="EMBL/GenBank/DDBJ databases">
        <title>Bacterial novel species Mucilaginibacter sp. 17JY9-4 isolated from soil.</title>
        <authorList>
            <person name="Jung H.-Y."/>
        </authorList>
    </citation>
    <scope>NUCLEOTIDE SEQUENCE [LARGE SCALE GENOMIC DNA]</scope>
    <source>
        <strain evidence="2 3">17JY9-4</strain>
    </source>
</reference>
<dbReference type="InterPro" id="IPR035093">
    <property type="entry name" value="RelE/ParE_toxin_dom_sf"/>
</dbReference>
<dbReference type="EMBL" id="SEWG01000010">
    <property type="protein sequence ID" value="RYU86223.1"/>
    <property type="molecule type" value="Genomic_DNA"/>
</dbReference>
<evidence type="ECO:0000256" key="1">
    <source>
        <dbReference type="ARBA" id="ARBA00022649"/>
    </source>
</evidence>
<dbReference type="RefSeq" id="WP_129878189.1">
    <property type="nucleotide sequence ID" value="NZ_SEWG01000010.1"/>
</dbReference>
<sequence>MDYIIEFADKAQFELFDGWSWYEMQQTGLGNRFEDEVYKKIEQVRKNPLFYMVVGKHRQANTEVFPYVIVFRIEKKRNVIWIASIFHTSRHPKRKNR</sequence>
<dbReference type="Gene3D" id="3.30.2310.20">
    <property type="entry name" value="RelE-like"/>
    <property type="match status" value="1"/>
</dbReference>
<protein>
    <submittedName>
        <fullName evidence="2">Type II toxin-antitoxin system RelE/ParE family toxin</fullName>
    </submittedName>
</protein>
<keyword evidence="1" id="KW-1277">Toxin-antitoxin system</keyword>
<evidence type="ECO:0000313" key="2">
    <source>
        <dbReference type="EMBL" id="RYU86223.1"/>
    </source>
</evidence>
<dbReference type="AlphaFoldDB" id="A0A4Q5LH95"/>
<comment type="caution">
    <text evidence="2">The sequence shown here is derived from an EMBL/GenBank/DDBJ whole genome shotgun (WGS) entry which is preliminary data.</text>
</comment>
<gene>
    <name evidence="2" type="ORF">EWM62_18630</name>
</gene>
<dbReference type="InterPro" id="IPR007712">
    <property type="entry name" value="RelE/ParE_toxin"/>
</dbReference>
<dbReference type="Pfam" id="PF05016">
    <property type="entry name" value="ParE_toxin"/>
    <property type="match status" value="1"/>
</dbReference>